<name>A0A2T4AB37_TRIHA</name>
<dbReference type="EMBL" id="KZ679681">
    <property type="protein sequence ID" value="PTB54287.1"/>
    <property type="molecule type" value="Genomic_DNA"/>
</dbReference>
<proteinExistence type="predicted"/>
<organism evidence="2 3">
    <name type="scientific">Trichoderma harzianum CBS 226.95</name>
    <dbReference type="NCBI Taxonomy" id="983964"/>
    <lineage>
        <taxon>Eukaryota</taxon>
        <taxon>Fungi</taxon>
        <taxon>Dikarya</taxon>
        <taxon>Ascomycota</taxon>
        <taxon>Pezizomycotina</taxon>
        <taxon>Sordariomycetes</taxon>
        <taxon>Hypocreomycetidae</taxon>
        <taxon>Hypocreales</taxon>
        <taxon>Hypocreaceae</taxon>
        <taxon>Trichoderma</taxon>
    </lineage>
</organism>
<dbReference type="Proteomes" id="UP000241690">
    <property type="component" value="Unassembled WGS sequence"/>
</dbReference>
<keyword evidence="3" id="KW-1185">Reference proteome</keyword>
<protein>
    <submittedName>
        <fullName evidence="2">Uncharacterized protein</fullName>
    </submittedName>
</protein>
<evidence type="ECO:0000313" key="2">
    <source>
        <dbReference type="EMBL" id="PTB54287.1"/>
    </source>
</evidence>
<dbReference type="GeneID" id="36623867"/>
<gene>
    <name evidence="2" type="ORF">M431DRAFT_454115</name>
</gene>
<evidence type="ECO:0000256" key="1">
    <source>
        <dbReference type="SAM" id="Phobius"/>
    </source>
</evidence>
<feature type="transmembrane region" description="Helical" evidence="1">
    <location>
        <begin position="36"/>
        <end position="58"/>
    </location>
</feature>
<evidence type="ECO:0000313" key="3">
    <source>
        <dbReference type="Proteomes" id="UP000241690"/>
    </source>
</evidence>
<keyword evidence="1" id="KW-0472">Membrane</keyword>
<reference evidence="2 3" key="1">
    <citation type="submission" date="2016-07" db="EMBL/GenBank/DDBJ databases">
        <title>Multiple horizontal gene transfer events from other fungi enriched the ability of initially mycotrophic Trichoderma (Ascomycota) to feed on dead plant biomass.</title>
        <authorList>
            <consortium name="DOE Joint Genome Institute"/>
            <person name="Aerts A."/>
            <person name="Atanasova L."/>
            <person name="Chenthamara K."/>
            <person name="Zhang J."/>
            <person name="Grujic M."/>
            <person name="Henrissat B."/>
            <person name="Kuo A."/>
            <person name="Salamov A."/>
            <person name="Lipzen A."/>
            <person name="Labutti K."/>
            <person name="Barry K."/>
            <person name="Miao Y."/>
            <person name="Rahimi M.J."/>
            <person name="Shen Q."/>
            <person name="Grigoriev I.V."/>
            <person name="Kubicek C.P."/>
            <person name="Druzhinina I.S."/>
        </authorList>
    </citation>
    <scope>NUCLEOTIDE SEQUENCE [LARGE SCALE GENOMIC DNA]</scope>
    <source>
        <strain evidence="2 3">CBS 226.95</strain>
    </source>
</reference>
<sequence length="99" mass="10594">MRRHRAIGWLTRMACLGSECAGRDKPMNEPSRHFAAYHALGHVGLVISITGVINSYLATSKANVQHFRPALLAICPRTDSIAALPLTTCAVTVEGASHG</sequence>
<keyword evidence="1" id="KW-0812">Transmembrane</keyword>
<dbReference type="AlphaFoldDB" id="A0A2T4AB37"/>
<dbReference type="RefSeq" id="XP_024773964.1">
    <property type="nucleotide sequence ID" value="XM_024915300.1"/>
</dbReference>
<keyword evidence="1" id="KW-1133">Transmembrane helix</keyword>
<accession>A0A2T4AB37</accession>